<keyword evidence="2" id="KW-0413">Isomerase</keyword>
<keyword evidence="4" id="KW-1185">Reference proteome</keyword>
<dbReference type="PANTHER" id="PTHR21139:SF42">
    <property type="entry name" value="TRIOSEPHOSPHATE ISOMERASE"/>
    <property type="match status" value="1"/>
</dbReference>
<reference evidence="3" key="1">
    <citation type="submission" date="2020-09" db="EMBL/GenBank/DDBJ databases">
        <title>Desulfogranum mesoprofundum gen. nov., sp. nov., a novel mesophilic, sulfate-reducing chemolithoautotroph isolated from a deep-sea hydrothermal vent chimney in the Suiyo Seamount.</title>
        <authorList>
            <person name="Hashimoto Y."/>
            <person name="Nakagawa S."/>
        </authorList>
    </citation>
    <scope>NUCLEOTIDE SEQUENCE</scope>
    <source>
        <strain evidence="3">KT2</strain>
    </source>
</reference>
<dbReference type="GO" id="GO:0006096">
    <property type="term" value="P:glycolytic process"/>
    <property type="evidence" value="ECO:0007669"/>
    <property type="project" value="UniProtKB-KW"/>
</dbReference>
<dbReference type="GO" id="GO:0006094">
    <property type="term" value="P:gluconeogenesis"/>
    <property type="evidence" value="ECO:0007669"/>
    <property type="project" value="UniProtKB-KW"/>
</dbReference>
<dbReference type="GO" id="GO:0005829">
    <property type="term" value="C:cytosol"/>
    <property type="evidence" value="ECO:0007669"/>
    <property type="project" value="TreeGrafter"/>
</dbReference>
<dbReference type="KEGG" id="dbk:DGMP_00310"/>
<dbReference type="EC" id="5.3.1.1" evidence="2"/>
<sequence length="144" mass="16011">MLRGLVDYVIIGHSERKRYFHETDQDIINKVNETVDAGLIPIVCVDGSSLSSRLASLQDIDIDRMIIAYTPVDALTFKIPESPEKVKETLEEKKYHLGKWPVIYGGALLASNVRDYSSLPVLSGVFVASASLDPRDFAEVCQQV</sequence>
<name>A0A8D5FDL4_9BACT</name>
<comment type="similarity">
    <text evidence="1 2">Belongs to the triosephosphate isomerase family.</text>
</comment>
<comment type="subunit">
    <text evidence="2">Homodimer.</text>
</comment>
<keyword evidence="2" id="KW-0963">Cytoplasm</keyword>
<comment type="pathway">
    <text evidence="2">Carbohydrate biosynthesis; gluconeogenesis.</text>
</comment>
<evidence type="ECO:0000256" key="2">
    <source>
        <dbReference type="RuleBase" id="RU363013"/>
    </source>
</evidence>
<comment type="catalytic activity">
    <reaction evidence="2">
        <text>D-glyceraldehyde 3-phosphate = dihydroxyacetone phosphate</text>
        <dbReference type="Rhea" id="RHEA:18585"/>
        <dbReference type="ChEBI" id="CHEBI:57642"/>
        <dbReference type="ChEBI" id="CHEBI:59776"/>
        <dbReference type="EC" id="5.3.1.1"/>
    </reaction>
</comment>
<accession>A0A8D5FDL4</accession>
<dbReference type="EMBL" id="AP024086">
    <property type="protein sequence ID" value="BCL59338.1"/>
    <property type="molecule type" value="Genomic_DNA"/>
</dbReference>
<evidence type="ECO:0000313" key="4">
    <source>
        <dbReference type="Proteomes" id="UP000826725"/>
    </source>
</evidence>
<dbReference type="PROSITE" id="PS51440">
    <property type="entry name" value="TIM_2"/>
    <property type="match status" value="1"/>
</dbReference>
<evidence type="ECO:0000256" key="1">
    <source>
        <dbReference type="ARBA" id="ARBA00007422"/>
    </source>
</evidence>
<dbReference type="GO" id="GO:0019563">
    <property type="term" value="P:glycerol catabolic process"/>
    <property type="evidence" value="ECO:0007669"/>
    <property type="project" value="TreeGrafter"/>
</dbReference>
<dbReference type="AlphaFoldDB" id="A0A8D5FDL4"/>
<comment type="subcellular location">
    <subcellularLocation>
        <location evidence="2">Cytoplasm</location>
    </subcellularLocation>
</comment>
<organism evidence="3 4">
    <name type="scientific">Desulfomarina profundi</name>
    <dbReference type="NCBI Taxonomy" id="2772557"/>
    <lineage>
        <taxon>Bacteria</taxon>
        <taxon>Pseudomonadati</taxon>
        <taxon>Thermodesulfobacteriota</taxon>
        <taxon>Desulfobulbia</taxon>
        <taxon>Desulfobulbales</taxon>
        <taxon>Desulfobulbaceae</taxon>
        <taxon>Desulfomarina</taxon>
    </lineage>
</organism>
<dbReference type="Proteomes" id="UP000826725">
    <property type="component" value="Chromosome"/>
</dbReference>
<dbReference type="CDD" id="cd00311">
    <property type="entry name" value="TIM"/>
    <property type="match status" value="1"/>
</dbReference>
<keyword evidence="2" id="KW-0312">Gluconeogenesis</keyword>
<dbReference type="Pfam" id="PF00121">
    <property type="entry name" value="TIM"/>
    <property type="match status" value="1"/>
</dbReference>
<dbReference type="InterPro" id="IPR000652">
    <property type="entry name" value="Triosephosphate_isomerase"/>
</dbReference>
<evidence type="ECO:0000313" key="3">
    <source>
        <dbReference type="EMBL" id="BCL59338.1"/>
    </source>
</evidence>
<keyword evidence="2" id="KW-0324">Glycolysis</keyword>
<dbReference type="GO" id="GO:0046166">
    <property type="term" value="P:glyceraldehyde-3-phosphate biosynthetic process"/>
    <property type="evidence" value="ECO:0007669"/>
    <property type="project" value="TreeGrafter"/>
</dbReference>
<protein>
    <recommendedName>
        <fullName evidence="2">Triosephosphate isomerase</fullName>
        <ecNumber evidence="2">5.3.1.1</ecNumber>
    </recommendedName>
</protein>
<proteinExistence type="inferred from homology"/>
<comment type="pathway">
    <text evidence="2">Carbohydrate degradation; glycolysis; D-glyceraldehyde 3-phosphate from glycerone phosphate: step 1/1.</text>
</comment>
<dbReference type="GO" id="GO:0004807">
    <property type="term" value="F:triose-phosphate isomerase activity"/>
    <property type="evidence" value="ECO:0007669"/>
    <property type="project" value="UniProtKB-EC"/>
</dbReference>
<gene>
    <name evidence="3" type="ORF">DGMP_00310</name>
</gene>
<dbReference type="PANTHER" id="PTHR21139">
    <property type="entry name" value="TRIOSEPHOSPHATE ISOMERASE"/>
    <property type="match status" value="1"/>
</dbReference>